<dbReference type="OrthoDB" id="6867563at2"/>
<dbReference type="SUPFAM" id="SSF47413">
    <property type="entry name" value="lambda repressor-like DNA-binding domains"/>
    <property type="match status" value="1"/>
</dbReference>
<name>A0A4Q2IY94_9SPHN</name>
<dbReference type="PROSITE" id="PS50943">
    <property type="entry name" value="HTH_CROC1"/>
    <property type="match status" value="1"/>
</dbReference>
<keyword evidence="5" id="KW-0804">Transcription</keyword>
<evidence type="ECO:0000256" key="5">
    <source>
        <dbReference type="ARBA" id="ARBA00023163"/>
    </source>
</evidence>
<dbReference type="InterPro" id="IPR010982">
    <property type="entry name" value="Lambda_DNA-bd_dom_sf"/>
</dbReference>
<dbReference type="CDD" id="cd00093">
    <property type="entry name" value="HTH_XRE"/>
    <property type="match status" value="1"/>
</dbReference>
<keyword evidence="1" id="KW-0645">Protease</keyword>
<reference evidence="7 8" key="1">
    <citation type="submission" date="2019-01" db="EMBL/GenBank/DDBJ databases">
        <title>Sphingomonas mucosissima sp. nov. and Sphingomonas desiccabilis sp. nov., from biological soil crusts in the Colorado Plateau, USA.</title>
        <authorList>
            <person name="Zhu D."/>
        </authorList>
    </citation>
    <scope>NUCLEOTIDE SEQUENCE [LARGE SCALE GENOMIC DNA]</scope>
    <source>
        <strain evidence="7 8">CP1D</strain>
    </source>
</reference>
<dbReference type="PANTHER" id="PTHR40661">
    <property type="match status" value="1"/>
</dbReference>
<dbReference type="Pfam" id="PF00717">
    <property type="entry name" value="Peptidase_S24"/>
    <property type="match status" value="1"/>
</dbReference>
<dbReference type="EMBL" id="SDPT01000001">
    <property type="protein sequence ID" value="RXZ35466.1"/>
    <property type="molecule type" value="Genomic_DNA"/>
</dbReference>
<evidence type="ECO:0000256" key="2">
    <source>
        <dbReference type="ARBA" id="ARBA00022801"/>
    </source>
</evidence>
<dbReference type="Proteomes" id="UP000292347">
    <property type="component" value="Unassembled WGS sequence"/>
</dbReference>
<keyword evidence="2" id="KW-0378">Hydrolase</keyword>
<evidence type="ECO:0000313" key="7">
    <source>
        <dbReference type="EMBL" id="RXZ35466.1"/>
    </source>
</evidence>
<dbReference type="GO" id="GO:0003677">
    <property type="term" value="F:DNA binding"/>
    <property type="evidence" value="ECO:0007669"/>
    <property type="project" value="UniProtKB-KW"/>
</dbReference>
<dbReference type="Gene3D" id="1.10.260.40">
    <property type="entry name" value="lambda repressor-like DNA-binding domains"/>
    <property type="match status" value="1"/>
</dbReference>
<gene>
    <name evidence="7" type="ORF">EO081_07565</name>
</gene>
<dbReference type="RefSeq" id="WP_129341235.1">
    <property type="nucleotide sequence ID" value="NZ_JACIDD010000001.1"/>
</dbReference>
<evidence type="ECO:0000256" key="4">
    <source>
        <dbReference type="ARBA" id="ARBA00023125"/>
    </source>
</evidence>
<dbReference type="InterPro" id="IPR036286">
    <property type="entry name" value="LexA/Signal_pep-like_sf"/>
</dbReference>
<keyword evidence="8" id="KW-1185">Reference proteome</keyword>
<dbReference type="InterPro" id="IPR015927">
    <property type="entry name" value="Peptidase_S24_S26A/B/C"/>
</dbReference>
<dbReference type="SMART" id="SM00530">
    <property type="entry name" value="HTH_XRE"/>
    <property type="match status" value="1"/>
</dbReference>
<dbReference type="PANTHER" id="PTHR40661:SF3">
    <property type="entry name" value="FELS-1 PROPHAGE TRANSCRIPTIONAL REGULATOR"/>
    <property type="match status" value="1"/>
</dbReference>
<evidence type="ECO:0000256" key="3">
    <source>
        <dbReference type="ARBA" id="ARBA00023015"/>
    </source>
</evidence>
<keyword evidence="3" id="KW-0805">Transcription regulation</keyword>
<comment type="caution">
    <text evidence="7">The sequence shown here is derived from an EMBL/GenBank/DDBJ whole genome shotgun (WGS) entry which is preliminary data.</text>
</comment>
<evidence type="ECO:0000313" key="8">
    <source>
        <dbReference type="Proteomes" id="UP000292347"/>
    </source>
</evidence>
<dbReference type="AlphaFoldDB" id="A0A4Q2IY94"/>
<dbReference type="InterPro" id="IPR001387">
    <property type="entry name" value="Cro/C1-type_HTH"/>
</dbReference>
<evidence type="ECO:0000256" key="1">
    <source>
        <dbReference type="ARBA" id="ARBA00022670"/>
    </source>
</evidence>
<dbReference type="GO" id="GO:0004252">
    <property type="term" value="F:serine-type endopeptidase activity"/>
    <property type="evidence" value="ECO:0007669"/>
    <property type="project" value="InterPro"/>
</dbReference>
<keyword evidence="4" id="KW-0238">DNA-binding</keyword>
<dbReference type="PROSITE" id="PS00501">
    <property type="entry name" value="SPASE_I_1"/>
    <property type="match status" value="1"/>
</dbReference>
<accession>A0A4Q2IY94</accession>
<evidence type="ECO:0000259" key="6">
    <source>
        <dbReference type="PROSITE" id="PS50943"/>
    </source>
</evidence>
<dbReference type="GO" id="GO:0006508">
    <property type="term" value="P:proteolysis"/>
    <property type="evidence" value="ECO:0007669"/>
    <property type="project" value="UniProtKB-KW"/>
</dbReference>
<dbReference type="GO" id="GO:0016020">
    <property type="term" value="C:membrane"/>
    <property type="evidence" value="ECO:0007669"/>
    <property type="project" value="InterPro"/>
</dbReference>
<dbReference type="SUPFAM" id="SSF51306">
    <property type="entry name" value="LexA/Signal peptidase"/>
    <property type="match status" value="1"/>
</dbReference>
<dbReference type="Gene3D" id="2.10.109.10">
    <property type="entry name" value="Umud Fragment, subunit A"/>
    <property type="match status" value="1"/>
</dbReference>
<protein>
    <submittedName>
        <fullName evidence="7">Helix-turn-helix domain-containing protein</fullName>
    </submittedName>
</protein>
<feature type="domain" description="HTH cro/C1-type" evidence="6">
    <location>
        <begin position="52"/>
        <end position="92"/>
    </location>
</feature>
<dbReference type="CDD" id="cd06529">
    <property type="entry name" value="S24_LexA-like"/>
    <property type="match status" value="1"/>
</dbReference>
<dbReference type="Pfam" id="PF01381">
    <property type="entry name" value="HTH_3"/>
    <property type="match status" value="1"/>
</dbReference>
<dbReference type="InterPro" id="IPR039418">
    <property type="entry name" value="LexA-like"/>
</dbReference>
<sequence>MNRECALYARTSIPHGDKYARDGRVRVVHSPAVDTAWFKARKRELGINDQVLAEAIGRDRTTVTKVINGGIRFDLAFLQPFADALQVSSDELLRRVGISIPERATTEALPPPLAAPRSEHQPIRPAAGDDTVEIIALDLSLSMGPGTLIEEFAEAEPIRMSVGFVQAITRTPSDRLRLVKGIGDSMEPTLRAGDRVMIDINEKQLSRSHGVYWIDHLGTHGIKRLRAAGRGKIMVMSDNPNVPDFEVDAADLRIEGRVIWFARDL</sequence>
<dbReference type="InterPro" id="IPR019756">
    <property type="entry name" value="Pept_S26A_signal_pept_1_Ser-AS"/>
</dbReference>
<proteinExistence type="predicted"/>
<organism evidence="7 8">
    <name type="scientific">Sphingomonas desiccabilis</name>
    <dbReference type="NCBI Taxonomy" id="429134"/>
    <lineage>
        <taxon>Bacteria</taxon>
        <taxon>Pseudomonadati</taxon>
        <taxon>Pseudomonadota</taxon>
        <taxon>Alphaproteobacteria</taxon>
        <taxon>Sphingomonadales</taxon>
        <taxon>Sphingomonadaceae</taxon>
        <taxon>Sphingomonas</taxon>
    </lineage>
</organism>